<dbReference type="Pfam" id="PF11185">
    <property type="entry name" value="DUF2971"/>
    <property type="match status" value="1"/>
</dbReference>
<evidence type="ECO:0000313" key="1">
    <source>
        <dbReference type="EMBL" id="TDX36558.1"/>
    </source>
</evidence>
<dbReference type="EMBL" id="SOEF01000047">
    <property type="protein sequence ID" value="TDX36558.1"/>
    <property type="molecule type" value="Genomic_DNA"/>
</dbReference>
<accession>A0A4V3GVE3</accession>
<dbReference type="AlphaFoldDB" id="A0A4V3GVE3"/>
<comment type="caution">
    <text evidence="1">The sequence shown here is derived from an EMBL/GenBank/DDBJ whole genome shotgun (WGS) entry which is preliminary data.</text>
</comment>
<evidence type="ECO:0008006" key="3">
    <source>
        <dbReference type="Google" id="ProtNLM"/>
    </source>
</evidence>
<dbReference type="InterPro" id="IPR021352">
    <property type="entry name" value="DUF2971"/>
</dbReference>
<dbReference type="Proteomes" id="UP000295472">
    <property type="component" value="Unassembled WGS sequence"/>
</dbReference>
<reference evidence="1 2" key="1">
    <citation type="submission" date="2019-03" db="EMBL/GenBank/DDBJ databases">
        <title>Subsurface microbial communities from deep shales in Ohio and West Virginia, USA.</title>
        <authorList>
            <person name="Wrighton K."/>
        </authorList>
    </citation>
    <scope>NUCLEOTIDE SEQUENCE [LARGE SCALE GENOMIC DNA]</scope>
    <source>
        <strain evidence="1 2">DSMZ 11287</strain>
    </source>
</reference>
<protein>
    <recommendedName>
        <fullName evidence="3">DUF2971 family protein</fullName>
    </recommendedName>
</protein>
<gene>
    <name evidence="1" type="ORF">C7954_1473</name>
</gene>
<proteinExistence type="predicted"/>
<dbReference type="GeneID" id="57013882"/>
<sequence>MKKLEKTIKKLKCQDIIYHYTDTPTALEHILSDGKLKLSLLNKTNDPLEYKNWGFGGTFWGDDEEIEEKLFKVWEEMRKRTREKLRFSSFCHNENLKEHSDSAFSKYDDFYQPIIDKLGCTNSRMWSQYGEGNKGICLAFSIEELEREIEKKIKKVNIDDCFYYSSKMKYKGLPVVDFKNLVMNGNKIQKEGVENYIEKFIENNWGDLFFTKHKDYKDESEHRIVIYDSMDKFEYIDISSSLEAIIVGDKFNKVYTPLIKEFANDYGVMYKKLHWEKGKIFFLHNF</sequence>
<evidence type="ECO:0000313" key="2">
    <source>
        <dbReference type="Proteomes" id="UP000295472"/>
    </source>
</evidence>
<dbReference type="RefSeq" id="WP_133505582.1">
    <property type="nucleotide sequence ID" value="NZ_SNXF01000006.1"/>
</dbReference>
<organism evidence="1 2">
    <name type="scientific">Halanaerobium congolense</name>
    <dbReference type="NCBI Taxonomy" id="54121"/>
    <lineage>
        <taxon>Bacteria</taxon>
        <taxon>Bacillati</taxon>
        <taxon>Bacillota</taxon>
        <taxon>Clostridia</taxon>
        <taxon>Halanaerobiales</taxon>
        <taxon>Halanaerobiaceae</taxon>
        <taxon>Halanaerobium</taxon>
    </lineage>
</organism>
<name>A0A4V3GVE3_9FIRM</name>